<dbReference type="GO" id="GO:0004519">
    <property type="term" value="F:endonuclease activity"/>
    <property type="evidence" value="ECO:0007669"/>
    <property type="project" value="UniProtKB-KW"/>
</dbReference>
<gene>
    <name evidence="2" type="ORF">FCL54_17115</name>
</gene>
<dbReference type="InterPro" id="IPR005135">
    <property type="entry name" value="Endo/exonuclease/phosphatase"/>
</dbReference>
<sequence length="242" mass="27674">MLDIRVMCFNIHHGVGTDRRYDLQRIKQVIKNSGADLVGLNEVDRHFSSRSDYQDQLKELANDLDYHWAFSPSINREKASYPICQYGNVLLSKYPVIDQQSHSINLLNGIAEKRSLLHAIVQMNNFQLNAFVTHLTMVPFLHRKQTDFVWKHTSPSLLPSVIFGDWNMMSGSKSWRKMAGSYNDAWAFAGKGNGKTHPSMKPKIRLDYLFVSAHFHIISCEVLKKAACASDHLPVVCDLRIK</sequence>
<dbReference type="GO" id="GO:0016020">
    <property type="term" value="C:membrane"/>
    <property type="evidence" value="ECO:0007669"/>
    <property type="project" value="GOC"/>
</dbReference>
<dbReference type="Pfam" id="PF03372">
    <property type="entry name" value="Exo_endo_phos"/>
    <property type="match status" value="1"/>
</dbReference>
<keyword evidence="2" id="KW-0540">Nuclease</keyword>
<keyword evidence="2" id="KW-0378">Hydrolase</keyword>
<accession>A0A5R9F8S2</accession>
<proteinExistence type="predicted"/>
<comment type="caution">
    <text evidence="2">The sequence shown here is derived from an EMBL/GenBank/DDBJ whole genome shotgun (WGS) entry which is preliminary data.</text>
</comment>
<dbReference type="OrthoDB" id="155529at2"/>
<evidence type="ECO:0000313" key="2">
    <source>
        <dbReference type="EMBL" id="TLS36105.1"/>
    </source>
</evidence>
<dbReference type="PANTHER" id="PTHR14859:SF15">
    <property type="entry name" value="ENDONUCLEASE_EXONUCLEASE_PHOSPHATASE DOMAIN-CONTAINING PROTEIN"/>
    <property type="match status" value="1"/>
</dbReference>
<evidence type="ECO:0000259" key="1">
    <source>
        <dbReference type="Pfam" id="PF03372"/>
    </source>
</evidence>
<dbReference type="AlphaFoldDB" id="A0A5R9F8S2"/>
<dbReference type="Proteomes" id="UP000308230">
    <property type="component" value="Unassembled WGS sequence"/>
</dbReference>
<organism evidence="2 3">
    <name type="scientific">Exobacillus caeni</name>
    <dbReference type="NCBI Taxonomy" id="2574798"/>
    <lineage>
        <taxon>Bacteria</taxon>
        <taxon>Bacillati</taxon>
        <taxon>Bacillota</taxon>
        <taxon>Bacilli</taxon>
        <taxon>Bacillales</taxon>
        <taxon>Guptibacillaceae</taxon>
        <taxon>Exobacillus</taxon>
    </lineage>
</organism>
<keyword evidence="2" id="KW-0255">Endonuclease</keyword>
<feature type="domain" description="Endonuclease/exonuclease/phosphatase" evidence="1">
    <location>
        <begin position="8"/>
        <end position="232"/>
    </location>
</feature>
<protein>
    <submittedName>
        <fullName evidence="2">Endonuclease</fullName>
    </submittedName>
</protein>
<dbReference type="GO" id="GO:0006506">
    <property type="term" value="P:GPI anchor biosynthetic process"/>
    <property type="evidence" value="ECO:0007669"/>
    <property type="project" value="TreeGrafter"/>
</dbReference>
<dbReference type="SUPFAM" id="SSF56219">
    <property type="entry name" value="DNase I-like"/>
    <property type="match status" value="1"/>
</dbReference>
<keyword evidence="3" id="KW-1185">Reference proteome</keyword>
<dbReference type="EMBL" id="SWLG01000013">
    <property type="protein sequence ID" value="TLS36105.1"/>
    <property type="molecule type" value="Genomic_DNA"/>
</dbReference>
<reference evidence="2 3" key="1">
    <citation type="submission" date="2019-04" db="EMBL/GenBank/DDBJ databases">
        <title>Bacillus caeni sp. nov., a bacterium isolated from mangrove sediment.</title>
        <authorList>
            <person name="Huang H."/>
            <person name="Mo K."/>
            <person name="Hu Y."/>
        </authorList>
    </citation>
    <scope>NUCLEOTIDE SEQUENCE [LARGE SCALE GENOMIC DNA]</scope>
    <source>
        <strain evidence="2 3">HB172195</strain>
    </source>
</reference>
<dbReference type="Gene3D" id="3.60.10.10">
    <property type="entry name" value="Endonuclease/exonuclease/phosphatase"/>
    <property type="match status" value="1"/>
</dbReference>
<name>A0A5R9F8S2_9BACL</name>
<dbReference type="InterPro" id="IPR051916">
    <property type="entry name" value="GPI-anchor_lipid_remodeler"/>
</dbReference>
<dbReference type="PANTHER" id="PTHR14859">
    <property type="entry name" value="CALCOFLUOR WHITE HYPERSENSITIVE PROTEIN PRECURSOR"/>
    <property type="match status" value="1"/>
</dbReference>
<dbReference type="InterPro" id="IPR036691">
    <property type="entry name" value="Endo/exonu/phosph_ase_sf"/>
</dbReference>
<evidence type="ECO:0000313" key="3">
    <source>
        <dbReference type="Proteomes" id="UP000308230"/>
    </source>
</evidence>